<dbReference type="Gene3D" id="3.40.50.2300">
    <property type="match status" value="1"/>
</dbReference>
<dbReference type="RefSeq" id="WP_207415916.1">
    <property type="nucleotide sequence ID" value="NZ_CP061178.1"/>
</dbReference>
<evidence type="ECO:0000256" key="2">
    <source>
        <dbReference type="PROSITE-ProRule" id="PRU00169"/>
    </source>
</evidence>
<protein>
    <submittedName>
        <fullName evidence="4">Response regulator</fullName>
    </submittedName>
</protein>
<dbReference type="Proteomes" id="UP001518989">
    <property type="component" value="Unassembled WGS sequence"/>
</dbReference>
<dbReference type="SUPFAM" id="SSF52172">
    <property type="entry name" value="CheY-like"/>
    <property type="match status" value="1"/>
</dbReference>
<evidence type="ECO:0000313" key="4">
    <source>
        <dbReference type="EMBL" id="MBO1078496.1"/>
    </source>
</evidence>
<accession>A0ABS3KLZ8</accession>
<proteinExistence type="predicted"/>
<organism evidence="4 5">
    <name type="scientific">Roseomonas haemaphysalidis</name>
    <dbReference type="NCBI Taxonomy" id="2768162"/>
    <lineage>
        <taxon>Bacteria</taxon>
        <taxon>Pseudomonadati</taxon>
        <taxon>Pseudomonadota</taxon>
        <taxon>Alphaproteobacteria</taxon>
        <taxon>Acetobacterales</taxon>
        <taxon>Roseomonadaceae</taxon>
        <taxon>Roseomonas</taxon>
    </lineage>
</organism>
<feature type="modified residue" description="4-aspartylphosphate" evidence="2">
    <location>
        <position position="52"/>
    </location>
</feature>
<evidence type="ECO:0000256" key="1">
    <source>
        <dbReference type="ARBA" id="ARBA00022553"/>
    </source>
</evidence>
<sequence>MTTILVVDDEFLIANVLTFALEDEGFMVVRASNGRKGLEVFQRDHPSLVITDFMMPAMNGLEMTRAIRELPEGRAVPIILMSGAQAEIARQHGQMFAAVFDKPFVLSKIVEAVITLIGRPDPEV</sequence>
<keyword evidence="1 2" id="KW-0597">Phosphoprotein</keyword>
<dbReference type="InterPro" id="IPR011006">
    <property type="entry name" value="CheY-like_superfamily"/>
</dbReference>
<dbReference type="EMBL" id="JACTNG010000002">
    <property type="protein sequence ID" value="MBO1078496.1"/>
    <property type="molecule type" value="Genomic_DNA"/>
</dbReference>
<dbReference type="PANTHER" id="PTHR44591:SF3">
    <property type="entry name" value="RESPONSE REGULATORY DOMAIN-CONTAINING PROTEIN"/>
    <property type="match status" value="1"/>
</dbReference>
<evidence type="ECO:0000259" key="3">
    <source>
        <dbReference type="PROSITE" id="PS50110"/>
    </source>
</evidence>
<dbReference type="PANTHER" id="PTHR44591">
    <property type="entry name" value="STRESS RESPONSE REGULATOR PROTEIN 1"/>
    <property type="match status" value="1"/>
</dbReference>
<evidence type="ECO:0000313" key="5">
    <source>
        <dbReference type="Proteomes" id="UP001518989"/>
    </source>
</evidence>
<gene>
    <name evidence="4" type="ORF">IAI61_05595</name>
</gene>
<comment type="caution">
    <text evidence="4">The sequence shown here is derived from an EMBL/GenBank/DDBJ whole genome shotgun (WGS) entry which is preliminary data.</text>
</comment>
<name>A0ABS3KLZ8_9PROT</name>
<dbReference type="InterPro" id="IPR001789">
    <property type="entry name" value="Sig_transdc_resp-reg_receiver"/>
</dbReference>
<dbReference type="InterPro" id="IPR050595">
    <property type="entry name" value="Bact_response_regulator"/>
</dbReference>
<dbReference type="SMART" id="SM00448">
    <property type="entry name" value="REC"/>
    <property type="match status" value="1"/>
</dbReference>
<dbReference type="PROSITE" id="PS50110">
    <property type="entry name" value="RESPONSE_REGULATORY"/>
    <property type="match status" value="1"/>
</dbReference>
<dbReference type="Pfam" id="PF00072">
    <property type="entry name" value="Response_reg"/>
    <property type="match status" value="1"/>
</dbReference>
<reference evidence="4 5" key="1">
    <citation type="submission" date="2020-09" db="EMBL/GenBank/DDBJ databases">
        <title>Roseomonas.</title>
        <authorList>
            <person name="Zhu W."/>
        </authorList>
    </citation>
    <scope>NUCLEOTIDE SEQUENCE [LARGE SCALE GENOMIC DNA]</scope>
    <source>
        <strain evidence="4 5">573</strain>
    </source>
</reference>
<dbReference type="CDD" id="cd17574">
    <property type="entry name" value="REC_OmpR"/>
    <property type="match status" value="1"/>
</dbReference>
<keyword evidence="5" id="KW-1185">Reference proteome</keyword>
<feature type="domain" description="Response regulatory" evidence="3">
    <location>
        <begin position="3"/>
        <end position="117"/>
    </location>
</feature>